<evidence type="ECO:0000313" key="5">
    <source>
        <dbReference type="Proteomes" id="UP000030640"/>
    </source>
</evidence>
<evidence type="ECO:0000313" key="4">
    <source>
        <dbReference type="EMBL" id="EUD64967.1"/>
    </source>
</evidence>
<feature type="signal peptide" evidence="3">
    <location>
        <begin position="1"/>
        <end position="16"/>
    </location>
</feature>
<dbReference type="GeneID" id="20039869"/>
<organism evidence="4 5">
    <name type="scientific">Plasmodium inui San Antonio 1</name>
    <dbReference type="NCBI Taxonomy" id="1237626"/>
    <lineage>
        <taxon>Eukaryota</taxon>
        <taxon>Sar</taxon>
        <taxon>Alveolata</taxon>
        <taxon>Apicomplexa</taxon>
        <taxon>Aconoidasida</taxon>
        <taxon>Haemosporida</taxon>
        <taxon>Plasmodiidae</taxon>
        <taxon>Plasmodium</taxon>
        <taxon>Plasmodium (Plasmodium)</taxon>
    </lineage>
</organism>
<keyword evidence="2" id="KW-1133">Transmembrane helix</keyword>
<proteinExistence type="predicted"/>
<keyword evidence="3" id="KW-0732">Signal</keyword>
<dbReference type="VEuPathDB" id="PlasmoDB:C922_04595"/>
<feature type="chain" id="PRO_5004887136" description="Pv-fam-d protein" evidence="3">
    <location>
        <begin position="17"/>
        <end position="293"/>
    </location>
</feature>
<dbReference type="Proteomes" id="UP000030640">
    <property type="component" value="Unassembled WGS sequence"/>
</dbReference>
<dbReference type="AlphaFoldDB" id="W6ZW01"/>
<sequence>MTKFSLLINIITIILGNNSWSYSNNSAVSFAESWGKNSQVHISDIRAIRCLGEHKSAGEKEGVRKSGRNDDDEDYDKDRYDALTQDYFAMMEDDINNNKQPKPTIGEIINNIDPKAQLSYHLGRITDYDAFRLSFKCRNFRKRLSRKIKNALRTIDKIAEREIYNILKSKDYVIPKVGAEGINMTTRLKKFLYKYKVLSPVLIFALISYFYKKFFAVPLLATFFGLAAALTLIYLAYKYLKCYRRVTRFREEFPERSRREFLQRVKGEVDDEEEDIPYSRESMDDSTEDIEMS</sequence>
<evidence type="ECO:0000256" key="1">
    <source>
        <dbReference type="SAM" id="MobiDB-lite"/>
    </source>
</evidence>
<feature type="transmembrane region" description="Helical" evidence="2">
    <location>
        <begin position="193"/>
        <end position="211"/>
    </location>
</feature>
<feature type="compositionally biased region" description="Acidic residues" evidence="1">
    <location>
        <begin position="284"/>
        <end position="293"/>
    </location>
</feature>
<protein>
    <recommendedName>
        <fullName evidence="6">Pv-fam-d protein</fullName>
    </recommendedName>
</protein>
<feature type="region of interest" description="Disordered" evidence="1">
    <location>
        <begin position="264"/>
        <end position="293"/>
    </location>
</feature>
<dbReference type="RefSeq" id="XP_008818396.1">
    <property type="nucleotide sequence ID" value="XM_008820174.1"/>
</dbReference>
<dbReference type="OrthoDB" id="385249at2759"/>
<feature type="transmembrane region" description="Helical" evidence="2">
    <location>
        <begin position="217"/>
        <end position="240"/>
    </location>
</feature>
<name>W6ZW01_9APIC</name>
<evidence type="ECO:0000256" key="2">
    <source>
        <dbReference type="SAM" id="Phobius"/>
    </source>
</evidence>
<keyword evidence="2" id="KW-0472">Membrane</keyword>
<evidence type="ECO:0008006" key="6">
    <source>
        <dbReference type="Google" id="ProtNLM"/>
    </source>
</evidence>
<dbReference type="EMBL" id="KI965485">
    <property type="protein sequence ID" value="EUD64967.1"/>
    <property type="molecule type" value="Genomic_DNA"/>
</dbReference>
<gene>
    <name evidence="4" type="ORF">C922_04595</name>
</gene>
<evidence type="ECO:0000256" key="3">
    <source>
        <dbReference type="SAM" id="SignalP"/>
    </source>
</evidence>
<keyword evidence="5" id="KW-1185">Reference proteome</keyword>
<accession>W6ZW01</accession>
<reference evidence="4 5" key="1">
    <citation type="submission" date="2013-02" db="EMBL/GenBank/DDBJ databases">
        <title>The Genome Sequence of Plasmodium inui San Antonio 1.</title>
        <authorList>
            <consortium name="The Broad Institute Genome Sequencing Platform"/>
            <consortium name="The Broad Institute Genome Sequencing Center for Infectious Disease"/>
            <person name="Neafsey D."/>
            <person name="Cheeseman I."/>
            <person name="Volkman S."/>
            <person name="Adams J."/>
            <person name="Walker B."/>
            <person name="Young S.K."/>
            <person name="Zeng Q."/>
            <person name="Gargeya S."/>
            <person name="Fitzgerald M."/>
            <person name="Haas B."/>
            <person name="Abouelleil A."/>
            <person name="Alvarado L."/>
            <person name="Arachchi H.M."/>
            <person name="Berlin A.M."/>
            <person name="Chapman S.B."/>
            <person name="Dewar J."/>
            <person name="Goldberg J."/>
            <person name="Griggs A."/>
            <person name="Gujja S."/>
            <person name="Hansen M."/>
            <person name="Howarth C."/>
            <person name="Imamovic A."/>
            <person name="Larimer J."/>
            <person name="McCowan C."/>
            <person name="Murphy C."/>
            <person name="Neiman D."/>
            <person name="Pearson M."/>
            <person name="Priest M."/>
            <person name="Roberts A."/>
            <person name="Saif S."/>
            <person name="Shea T."/>
            <person name="Sisk P."/>
            <person name="Sykes S."/>
            <person name="Wortman J."/>
            <person name="Nusbaum C."/>
            <person name="Birren B."/>
        </authorList>
    </citation>
    <scope>NUCLEOTIDE SEQUENCE [LARGE SCALE GENOMIC DNA]</scope>
    <source>
        <strain evidence="4 5">San Antonio 1</strain>
    </source>
</reference>
<keyword evidence="2" id="KW-0812">Transmembrane</keyword>